<evidence type="ECO:0000313" key="4">
    <source>
        <dbReference type="EMBL" id="CAK9867964.1"/>
    </source>
</evidence>
<evidence type="ECO:0008006" key="6">
    <source>
        <dbReference type="Google" id="ProtNLM"/>
    </source>
</evidence>
<feature type="compositionally biased region" description="Polar residues" evidence="3">
    <location>
        <begin position="385"/>
        <end position="407"/>
    </location>
</feature>
<dbReference type="PANTHER" id="PTHR22691:SF8">
    <property type="entry name" value="PROTEIN SPT2 HOMOLOG"/>
    <property type="match status" value="1"/>
</dbReference>
<feature type="region of interest" description="Disordered" evidence="3">
    <location>
        <begin position="513"/>
        <end position="549"/>
    </location>
</feature>
<name>A0ABP1AZF0_9BRYO</name>
<dbReference type="InterPro" id="IPR013256">
    <property type="entry name" value="Chromatin_SPT2"/>
</dbReference>
<feature type="compositionally biased region" description="Basic and acidic residues" evidence="3">
    <location>
        <begin position="130"/>
        <end position="145"/>
    </location>
</feature>
<protein>
    <recommendedName>
        <fullName evidence="6">Protein SPT2 homolog</fullName>
    </recommendedName>
</protein>
<feature type="compositionally biased region" description="Acidic residues" evidence="3">
    <location>
        <begin position="452"/>
        <end position="468"/>
    </location>
</feature>
<reference evidence="4" key="1">
    <citation type="submission" date="2024-03" db="EMBL/GenBank/DDBJ databases">
        <authorList>
            <consortium name="ELIXIR-Norway"/>
            <consortium name="Elixir Norway"/>
        </authorList>
    </citation>
    <scope>NUCLEOTIDE SEQUENCE</scope>
</reference>
<evidence type="ECO:0000256" key="2">
    <source>
        <dbReference type="ARBA" id="ARBA00023054"/>
    </source>
</evidence>
<feature type="region of interest" description="Disordered" evidence="3">
    <location>
        <begin position="1"/>
        <end position="185"/>
    </location>
</feature>
<dbReference type="PANTHER" id="PTHR22691">
    <property type="entry name" value="YEAST SPT2-RELATED"/>
    <property type="match status" value="1"/>
</dbReference>
<keyword evidence="2" id="KW-0175">Coiled coil</keyword>
<feature type="compositionally biased region" description="Basic and acidic residues" evidence="3">
    <location>
        <begin position="87"/>
        <end position="107"/>
    </location>
</feature>
<sequence>MWREDRTEYLRSNRDYSCLFDGDEAAQEQSRRKSNLSSTGGRRGEESSKFSNDVKHERQEYLDRRQRLKELERQKLKGKLGSRPHNHHDGAQEETVHHSAQDREKRPQPHSKNRSFGSFFGPSEPIVAKRIIDEAAAREGDENASKKASASSSRPSSKLSSAGAHKSGDRHIPKSAKPVNEAMLKVKRLKEARDYSFLMSDAPDELPMKKPSTPSKPVESRQDHPKQATSDYRTLDRVQLSRDARPSSKTSKHVSTSVSKVTSSSSRPSQQSQARQSLNLQKERPKPDPRLKSSVSSKPSVQKNTSGKSREAPVQDRFKRPEPSRIPSKLPQNKVTSGSAQQKSVERRFVEFRKEANRNSTGAANGSERNRLNNQHTAPAPGRTQGVTKKGTNTTPSSKPRPSSATDLRQHHEHPRQVRIVQAKQSKVPVKATPTTMNKMKRPDAQRRWQAEDEEESSDSFISDEDEADTRGYSGVSSMIREMFRYNPNKYRDIDDEDDRNMEVGFNKIQAEERRSAKIAREEDEREQELIEAEERAERARKAKKRKLG</sequence>
<comment type="similarity">
    <text evidence="1">Belongs to the SPT2 family.</text>
</comment>
<feature type="compositionally biased region" description="Low complexity" evidence="3">
    <location>
        <begin position="247"/>
        <end position="273"/>
    </location>
</feature>
<dbReference type="EMBL" id="OZ023718">
    <property type="protein sequence ID" value="CAK9867964.1"/>
    <property type="molecule type" value="Genomic_DNA"/>
</dbReference>
<feature type="compositionally biased region" description="Basic and acidic residues" evidence="3">
    <location>
        <begin position="42"/>
        <end position="75"/>
    </location>
</feature>
<keyword evidence="5" id="KW-1185">Reference proteome</keyword>
<accession>A0ABP1AZF0</accession>
<feature type="compositionally biased region" description="Low complexity" evidence="3">
    <location>
        <begin position="146"/>
        <end position="164"/>
    </location>
</feature>
<feature type="compositionally biased region" description="Low complexity" evidence="3">
    <location>
        <begin position="292"/>
        <end position="301"/>
    </location>
</feature>
<evidence type="ECO:0000256" key="3">
    <source>
        <dbReference type="SAM" id="MobiDB-lite"/>
    </source>
</evidence>
<feature type="compositionally biased region" description="Basic and acidic residues" evidence="3">
    <location>
        <begin position="513"/>
        <end position="523"/>
    </location>
</feature>
<feature type="compositionally biased region" description="Polar residues" evidence="3">
    <location>
        <begin position="330"/>
        <end position="343"/>
    </location>
</feature>
<evidence type="ECO:0000313" key="5">
    <source>
        <dbReference type="Proteomes" id="UP001497522"/>
    </source>
</evidence>
<dbReference type="Pfam" id="PF08243">
    <property type="entry name" value="SPT2"/>
    <property type="match status" value="1"/>
</dbReference>
<dbReference type="SMART" id="SM00784">
    <property type="entry name" value="SPT2"/>
    <property type="match status" value="1"/>
</dbReference>
<feature type="compositionally biased region" description="Basic and acidic residues" evidence="3">
    <location>
        <begin position="308"/>
        <end position="323"/>
    </location>
</feature>
<feature type="compositionally biased region" description="Basic residues" evidence="3">
    <location>
        <begin position="76"/>
        <end position="86"/>
    </location>
</feature>
<feature type="compositionally biased region" description="Basic and acidic residues" evidence="3">
    <location>
        <begin position="441"/>
        <end position="451"/>
    </location>
</feature>
<dbReference type="Proteomes" id="UP001497522">
    <property type="component" value="Chromosome 17"/>
</dbReference>
<proteinExistence type="inferred from homology"/>
<feature type="compositionally biased region" description="Basic and acidic residues" evidence="3">
    <location>
        <begin position="1"/>
        <end position="14"/>
    </location>
</feature>
<gene>
    <name evidence="4" type="ORF">CSSPJE1EN2_LOCUS10959</name>
</gene>
<feature type="compositionally biased region" description="Basic and acidic residues" evidence="3">
    <location>
        <begin position="281"/>
        <end position="291"/>
    </location>
</feature>
<organism evidence="4 5">
    <name type="scientific">Sphagnum jensenii</name>
    <dbReference type="NCBI Taxonomy" id="128206"/>
    <lineage>
        <taxon>Eukaryota</taxon>
        <taxon>Viridiplantae</taxon>
        <taxon>Streptophyta</taxon>
        <taxon>Embryophyta</taxon>
        <taxon>Bryophyta</taxon>
        <taxon>Sphagnophytina</taxon>
        <taxon>Sphagnopsida</taxon>
        <taxon>Sphagnales</taxon>
        <taxon>Sphagnaceae</taxon>
        <taxon>Sphagnum</taxon>
    </lineage>
</organism>
<feature type="compositionally biased region" description="Basic and acidic residues" evidence="3">
    <location>
        <begin position="344"/>
        <end position="357"/>
    </location>
</feature>
<evidence type="ECO:0000256" key="1">
    <source>
        <dbReference type="ARBA" id="ARBA00006461"/>
    </source>
</evidence>
<feature type="compositionally biased region" description="Basic and acidic residues" evidence="3">
    <location>
        <begin position="233"/>
        <end position="246"/>
    </location>
</feature>
<feature type="region of interest" description="Disordered" evidence="3">
    <location>
        <begin position="198"/>
        <end position="474"/>
    </location>
</feature>